<gene>
    <name evidence="1" type="ORF">METZ01_LOCUS210416</name>
</gene>
<reference evidence="1" key="1">
    <citation type="submission" date="2018-05" db="EMBL/GenBank/DDBJ databases">
        <authorList>
            <person name="Lanie J.A."/>
            <person name="Ng W.-L."/>
            <person name="Kazmierczak K.M."/>
            <person name="Andrzejewski T.M."/>
            <person name="Davidsen T.M."/>
            <person name="Wayne K.J."/>
            <person name="Tettelin H."/>
            <person name="Glass J.I."/>
            <person name="Rusch D."/>
            <person name="Podicherti R."/>
            <person name="Tsui H.-C.T."/>
            <person name="Winkler M.E."/>
        </authorList>
    </citation>
    <scope>NUCLEOTIDE SEQUENCE</scope>
</reference>
<sequence length="65" mass="7371">MMKEIEFTEKFGPGKCWKCGLKISSIDLVYEAEGMAGRPSFTKVDYGVYPATPQFCKKCYGNFNE</sequence>
<dbReference type="EMBL" id="UINC01047817">
    <property type="protein sequence ID" value="SVB57562.1"/>
    <property type="molecule type" value="Genomic_DNA"/>
</dbReference>
<organism evidence="1">
    <name type="scientific">marine metagenome</name>
    <dbReference type="NCBI Taxonomy" id="408172"/>
    <lineage>
        <taxon>unclassified sequences</taxon>
        <taxon>metagenomes</taxon>
        <taxon>ecological metagenomes</taxon>
    </lineage>
</organism>
<name>A0A382F4K7_9ZZZZ</name>
<evidence type="ECO:0000313" key="1">
    <source>
        <dbReference type="EMBL" id="SVB57562.1"/>
    </source>
</evidence>
<dbReference type="AlphaFoldDB" id="A0A382F4K7"/>
<protein>
    <submittedName>
        <fullName evidence="1">Uncharacterized protein</fullName>
    </submittedName>
</protein>
<proteinExistence type="predicted"/>
<accession>A0A382F4K7</accession>